<evidence type="ECO:0000313" key="1">
    <source>
        <dbReference type="EMBL" id="MDR9776154.1"/>
    </source>
</evidence>
<proteinExistence type="predicted"/>
<sequence>MSGGRTALSGFDYQTIVILDQLFDHFDAHPGDARARPEGSDDLDLVWSGGGRDRWHHIQVKKPRETDRGILKKQPWRLSEVADELLPNTLRQLRGGDGEQTWILGDEVQPEVRRLFAAGSSAPDTESQLYWPVVHLMARASVVDRLPKDHRNSLLRWRFDNPVGSAADARNHLIATYRHLLDHAGAGTDITSHYQDQVSSIDNSLPGVIARVRILDNYGTETEVGRRFQDRLQREYRLPPAVVADSLFGNLRSFINDVAKQPGKMIDRQSFEVELRSAWPQMSSATEPPLPPAASIVRRDLIEPLASPAAAKVVEVVGISGSGKTTLAAQAAATATDHEPACLPVYVRVQADAAFRDVMSGIAFHLLRRGMPDIFGLAVESKPADDTVINRLAELCNSLPRPLVLLLDLVEGSCNIQFGRDLGQFARALTTGSCRLVIFGQESAFASLSGAEARAVGIEKITMRGFHRDEFANLVERLHPGADRRAVYEIFNRVTVGRAVGISAQLAEALANQNSLAAMRDIVEGPVEDMVSAAERRRFDRLASAVRPAAERLVCFALRFRRQDAEAAFPDENVGGAIDALVSIGLLRLDAENLLEMHEQVRAGLESSISSSVRQAAHSRLAEWYRQKGDVASRIFHLGKAGRTDEADNLARETFLRGEAWRSIEGYVRRRGLVTAQDLIALSAQPERIGDFYLLRYLLPSLATEDMDEALMDLLSNQRSRYFKDYEWARPIVEAILKLRPSRFQDLLEFTVIHAVDSAEREHGLTWLLIAARTARYVPNEELVSFTCSQPADIQRMLLPVLLRDGRRDALGLAFKIFASPAPEDDHRRALPHSPELTIEKREDVLEFLAALPTVPTSMMITRRSLGFDAIGSLVWKARHILSPFCIDILNADSEDVVVRANAWRVLLFVGYPKPQSLLDPMAPKAGLGDYTLLGPAFAPAAYDADRYESILFDPSAAAPLRQSALAVLLFLDKDLETLRTRLLRLTDDPSSAHWEAYFLLLFAKKPFVAGIASLRAMLISPTGEQLPPPFFAACLDAVAEAVWPEVNDLLVESLGHNDRGIRLAAAAGLGRRRSARAFEELHRRLTIETDPLVSSNIARALAASGVEHAVDLSSGQMTEVHVLWQCIVAMRTGDESFAPELVRLASDPSVHWAIRRAAIWASSRIPDVDSLCMLAPVVLAESSPLTIDDDEHLHCHLYLGDLLENGIADLVSSGETEFVELVRSILDVRWNELLWKNNLPDPAEAARWLYTKLMTDPTPSGVEKLRNAIHVPLLHAAVVRAFRIRHMPQDIESVLANTSSVWLAVKCLAERRKVGDNDPDLGPRLRSILAASPFSDIPFLSRVVDDLEGSYGKPAAGAKPPSIVAPAAPVSRVINFTETVSALRGTIDLGIGSDQSLALTPLDRNEIQRLVTLADPSNDPPSGVTKFIPAMTFTSEGHTVSQETWTSSGVTTVPERLRPAIAAANRFELSAPWHEERLRSSWNTTYVAQFLASLGAQADDDRFYQALDADADILLPVLGKFGGAKAVETFLDERLVPALNRCALLGSDEFFEALCNLAQHVVSRKAIPLLSALLGRWASRVDGHLPAQPDDSVELWRGLARLKDHPQFRDIPGWRRKLEKALQANIVWSHKRDIVRILETDAGSYIAVEDQLVREEDWAHFYQSEIDMLDDAAERLFLQLR</sequence>
<organism evidence="1 2">
    <name type="scientific">Rhizobium hidalgonense</name>
    <dbReference type="NCBI Taxonomy" id="1538159"/>
    <lineage>
        <taxon>Bacteria</taxon>
        <taxon>Pseudomonadati</taxon>
        <taxon>Pseudomonadota</taxon>
        <taxon>Alphaproteobacteria</taxon>
        <taxon>Hyphomicrobiales</taxon>
        <taxon>Rhizobiaceae</taxon>
        <taxon>Rhizobium/Agrobacterium group</taxon>
        <taxon>Rhizobium</taxon>
    </lineage>
</organism>
<gene>
    <name evidence="1" type="ORF">RJJ65_26545</name>
</gene>
<dbReference type="InterPro" id="IPR011989">
    <property type="entry name" value="ARM-like"/>
</dbReference>
<dbReference type="SUPFAM" id="SSF48371">
    <property type="entry name" value="ARM repeat"/>
    <property type="match status" value="1"/>
</dbReference>
<accession>A0AAJ2GZA4</accession>
<dbReference type="Gene3D" id="1.25.10.10">
    <property type="entry name" value="Leucine-rich Repeat Variant"/>
    <property type="match status" value="1"/>
</dbReference>
<name>A0AAJ2GZA4_9HYPH</name>
<protein>
    <submittedName>
        <fullName evidence="1">HEAT repeat domain-containing protein</fullName>
    </submittedName>
</protein>
<comment type="caution">
    <text evidence="1">The sequence shown here is derived from an EMBL/GenBank/DDBJ whole genome shotgun (WGS) entry which is preliminary data.</text>
</comment>
<reference evidence="1" key="1">
    <citation type="submission" date="2023-04" db="EMBL/GenBank/DDBJ databases">
        <title>Genomic characterization of faba bean (Vicia faba) microsymbionts in Mexican soils.</title>
        <authorList>
            <person name="Rivera Orduna F.N."/>
            <person name="Guevara-Luna J."/>
            <person name="Yan J."/>
            <person name="Arroyo-Herrera I."/>
            <person name="Li Y."/>
            <person name="Vasquez-Murrieta M.S."/>
            <person name="Wang E.T."/>
        </authorList>
    </citation>
    <scope>NUCLEOTIDE SEQUENCE</scope>
    <source>
        <strain evidence="1">CH26</strain>
    </source>
</reference>
<evidence type="ECO:0000313" key="2">
    <source>
        <dbReference type="Proteomes" id="UP001268610"/>
    </source>
</evidence>
<dbReference type="Proteomes" id="UP001268610">
    <property type="component" value="Unassembled WGS sequence"/>
</dbReference>
<dbReference type="SUPFAM" id="SSF52540">
    <property type="entry name" value="P-loop containing nucleoside triphosphate hydrolases"/>
    <property type="match status" value="1"/>
</dbReference>
<dbReference type="Gene3D" id="3.40.50.300">
    <property type="entry name" value="P-loop containing nucleotide triphosphate hydrolases"/>
    <property type="match status" value="1"/>
</dbReference>
<dbReference type="InterPro" id="IPR016024">
    <property type="entry name" value="ARM-type_fold"/>
</dbReference>
<dbReference type="EMBL" id="JAVLSF010000020">
    <property type="protein sequence ID" value="MDR9776154.1"/>
    <property type="molecule type" value="Genomic_DNA"/>
</dbReference>
<dbReference type="RefSeq" id="WP_310856115.1">
    <property type="nucleotide sequence ID" value="NZ_JAVLSD010000020.1"/>
</dbReference>
<dbReference type="InterPro" id="IPR027417">
    <property type="entry name" value="P-loop_NTPase"/>
</dbReference>